<accession>A0A2C9L740</accession>
<sequence>MRSNLYDHECQDSEGGEADLHKMFAGCQKNPGHRQFIPIDTLTIKHLPEIHRNKDLYALIKAVADLTVRVDVNMVSHRRPEVWPQSNRLYPFYNHSRSSNMRTGSGMIRSAFKCPDDSTIPTSKCWCRKCEHSDSASNAWWEFYVDTATHLVFDDIEAQHTSLRLFYDRDDSPVVFVNKVKVARANVEDDRCLLKCVTCDDILGEMLERKWNHYIQVWTNVKDIYQSSRDSHKLMFIVSHPHGCLKQVSIGQWKDKILNKADDKVSRFTYKTSTCPGSSGAVVNCVGFRIWWSDLVHSGSLKSGLNYSGAGFVI</sequence>
<evidence type="ECO:0000313" key="2">
    <source>
        <dbReference type="Proteomes" id="UP000076420"/>
    </source>
</evidence>
<dbReference type="Proteomes" id="UP000076420">
    <property type="component" value="Unassembled WGS sequence"/>
</dbReference>
<dbReference type="EnsemblMetazoa" id="BGLB027657-RA">
    <property type="protein sequence ID" value="BGLB027657-PA"/>
    <property type="gene ID" value="BGLB027657"/>
</dbReference>
<reference evidence="1" key="1">
    <citation type="submission" date="2020-05" db="UniProtKB">
        <authorList>
            <consortium name="EnsemblMetazoa"/>
        </authorList>
    </citation>
    <scope>IDENTIFICATION</scope>
    <source>
        <strain evidence="1">BB02</strain>
    </source>
</reference>
<gene>
    <name evidence="1" type="primary">106071301</name>
</gene>
<dbReference type="KEGG" id="bgt:106071301"/>
<organism evidence="1 2">
    <name type="scientific">Biomphalaria glabrata</name>
    <name type="common">Bloodfluke planorb</name>
    <name type="synonym">Freshwater snail</name>
    <dbReference type="NCBI Taxonomy" id="6526"/>
    <lineage>
        <taxon>Eukaryota</taxon>
        <taxon>Metazoa</taxon>
        <taxon>Spiralia</taxon>
        <taxon>Lophotrochozoa</taxon>
        <taxon>Mollusca</taxon>
        <taxon>Gastropoda</taxon>
        <taxon>Heterobranchia</taxon>
        <taxon>Euthyneura</taxon>
        <taxon>Panpulmonata</taxon>
        <taxon>Hygrophila</taxon>
        <taxon>Lymnaeoidea</taxon>
        <taxon>Planorbidae</taxon>
        <taxon>Biomphalaria</taxon>
    </lineage>
</organism>
<dbReference type="RefSeq" id="XP_013086842.2">
    <property type="nucleotide sequence ID" value="XM_013231388.2"/>
</dbReference>
<name>A0A2C9L740_BIOGL</name>
<dbReference type="AlphaFoldDB" id="A0A2C9L740"/>
<dbReference type="VEuPathDB" id="VectorBase:BGLB027657"/>
<proteinExistence type="predicted"/>
<evidence type="ECO:0000313" key="1">
    <source>
        <dbReference type="EnsemblMetazoa" id="BGLB027657-PA"/>
    </source>
</evidence>
<dbReference type="RefSeq" id="XP_013086848.2">
    <property type="nucleotide sequence ID" value="XM_013231394.2"/>
</dbReference>
<protein>
    <submittedName>
        <fullName evidence="1">Uncharacterized protein</fullName>
    </submittedName>
</protein>
<dbReference type="VEuPathDB" id="VectorBase:BGLAX_041217"/>
<dbReference type="OrthoDB" id="6045352at2759"/>
<dbReference type="EnsemblMetazoa" id="BGLB027657-RC">
    <property type="protein sequence ID" value="BGLB027657-PC"/>
    <property type="gene ID" value="BGLB027657"/>
</dbReference>
<dbReference type="EnsemblMetazoa" id="BGLB027657-RB">
    <property type="protein sequence ID" value="BGLB027657-PB"/>
    <property type="gene ID" value="BGLB027657"/>
</dbReference>